<dbReference type="CDD" id="cd12148">
    <property type="entry name" value="fungal_TF_MHR"/>
    <property type="match status" value="1"/>
</dbReference>
<keyword evidence="7" id="KW-0804">Transcription</keyword>
<evidence type="ECO:0000256" key="5">
    <source>
        <dbReference type="ARBA" id="ARBA00022833"/>
    </source>
</evidence>
<dbReference type="PROSITE" id="PS50157">
    <property type="entry name" value="ZINC_FINGER_C2H2_2"/>
    <property type="match status" value="2"/>
</dbReference>
<dbReference type="GO" id="GO:0006351">
    <property type="term" value="P:DNA-templated transcription"/>
    <property type="evidence" value="ECO:0007669"/>
    <property type="project" value="InterPro"/>
</dbReference>
<dbReference type="FunFam" id="3.30.160.60:FF:000145">
    <property type="entry name" value="Zinc finger protein 574"/>
    <property type="match status" value="1"/>
</dbReference>
<evidence type="ECO:0000313" key="13">
    <source>
        <dbReference type="EMBL" id="KAJ5344482.1"/>
    </source>
</evidence>
<evidence type="ECO:0000256" key="1">
    <source>
        <dbReference type="ARBA" id="ARBA00004123"/>
    </source>
</evidence>
<keyword evidence="8" id="KW-0539">Nucleus</keyword>
<keyword evidence="11" id="KW-0472">Membrane</keyword>
<evidence type="ECO:0000256" key="3">
    <source>
        <dbReference type="ARBA" id="ARBA00022737"/>
    </source>
</evidence>
<dbReference type="GO" id="GO:0000785">
    <property type="term" value="C:chromatin"/>
    <property type="evidence" value="ECO:0007669"/>
    <property type="project" value="TreeGrafter"/>
</dbReference>
<dbReference type="AlphaFoldDB" id="A0A9W9UJ31"/>
<dbReference type="SUPFAM" id="SSF57667">
    <property type="entry name" value="beta-beta-alpha zinc fingers"/>
    <property type="match status" value="1"/>
</dbReference>
<protein>
    <recommendedName>
        <fullName evidence="12">C2H2-type domain-containing protein</fullName>
    </recommendedName>
</protein>
<evidence type="ECO:0000256" key="4">
    <source>
        <dbReference type="ARBA" id="ARBA00022771"/>
    </source>
</evidence>
<evidence type="ECO:0000313" key="14">
    <source>
        <dbReference type="Proteomes" id="UP001147695"/>
    </source>
</evidence>
<dbReference type="Pfam" id="PF00096">
    <property type="entry name" value="zf-C2H2"/>
    <property type="match status" value="2"/>
</dbReference>
<keyword evidence="2" id="KW-0479">Metal-binding</keyword>
<reference evidence="13" key="2">
    <citation type="journal article" date="2023" name="IMA Fungus">
        <title>Comparative genomic study of the Penicillium genus elucidates a diverse pangenome and 15 lateral gene transfer events.</title>
        <authorList>
            <person name="Petersen C."/>
            <person name="Sorensen T."/>
            <person name="Nielsen M.R."/>
            <person name="Sondergaard T.E."/>
            <person name="Sorensen J.L."/>
            <person name="Fitzpatrick D.A."/>
            <person name="Frisvad J.C."/>
            <person name="Nielsen K.L."/>
        </authorList>
    </citation>
    <scope>NUCLEOTIDE SEQUENCE</scope>
    <source>
        <strain evidence="13">IBT 35673</strain>
    </source>
</reference>
<accession>A0A9W9UJ31</accession>
<feature type="domain" description="C2H2-type" evidence="12">
    <location>
        <begin position="58"/>
        <end position="85"/>
    </location>
</feature>
<dbReference type="PROSITE" id="PS00028">
    <property type="entry name" value="ZINC_FINGER_C2H2_1"/>
    <property type="match status" value="2"/>
</dbReference>
<comment type="caution">
    <text evidence="13">The sequence shown here is derived from an EMBL/GenBank/DDBJ whole genome shotgun (WGS) entry which is preliminary data.</text>
</comment>
<dbReference type="FunFam" id="3.30.160.60:FF:001289">
    <property type="entry name" value="Zinc finger protein 574"/>
    <property type="match status" value="1"/>
</dbReference>
<feature type="compositionally biased region" description="Polar residues" evidence="10">
    <location>
        <begin position="1"/>
        <end position="12"/>
    </location>
</feature>
<feature type="domain" description="C2H2-type" evidence="12">
    <location>
        <begin position="30"/>
        <end position="57"/>
    </location>
</feature>
<dbReference type="Gene3D" id="3.30.160.60">
    <property type="entry name" value="Classic Zinc Finger"/>
    <property type="match status" value="2"/>
</dbReference>
<dbReference type="GO" id="GO:0000981">
    <property type="term" value="F:DNA-binding transcription factor activity, RNA polymerase II-specific"/>
    <property type="evidence" value="ECO:0007669"/>
    <property type="project" value="InterPro"/>
</dbReference>
<dbReference type="GO" id="GO:0000978">
    <property type="term" value="F:RNA polymerase II cis-regulatory region sequence-specific DNA binding"/>
    <property type="evidence" value="ECO:0007669"/>
    <property type="project" value="InterPro"/>
</dbReference>
<name>A0A9W9UJ31_PENBR</name>
<keyword evidence="3" id="KW-0677">Repeat</keyword>
<keyword evidence="4 9" id="KW-0863">Zinc-finger</keyword>
<dbReference type="GO" id="GO:0008270">
    <property type="term" value="F:zinc ion binding"/>
    <property type="evidence" value="ECO:0007669"/>
    <property type="project" value="UniProtKB-KW"/>
</dbReference>
<reference evidence="13" key="1">
    <citation type="submission" date="2022-12" db="EMBL/GenBank/DDBJ databases">
        <authorList>
            <person name="Petersen C."/>
        </authorList>
    </citation>
    <scope>NUCLEOTIDE SEQUENCE</scope>
    <source>
        <strain evidence="13">IBT 35673</strain>
    </source>
</reference>
<proteinExistence type="predicted"/>
<evidence type="ECO:0000256" key="10">
    <source>
        <dbReference type="SAM" id="MobiDB-lite"/>
    </source>
</evidence>
<dbReference type="SMART" id="SM00355">
    <property type="entry name" value="ZnF_C2H2"/>
    <property type="match status" value="2"/>
</dbReference>
<gene>
    <name evidence="13" type="ORF">N7452_002486</name>
</gene>
<dbReference type="PANTHER" id="PTHR40626:SF11">
    <property type="entry name" value="ZINC FINGER PROTEIN YPR022C"/>
    <property type="match status" value="1"/>
</dbReference>
<evidence type="ECO:0000256" key="2">
    <source>
        <dbReference type="ARBA" id="ARBA00022723"/>
    </source>
</evidence>
<keyword evidence="11" id="KW-0812">Transmembrane</keyword>
<dbReference type="InterPro" id="IPR007219">
    <property type="entry name" value="XnlR_reg_dom"/>
</dbReference>
<dbReference type="PANTHER" id="PTHR40626">
    <property type="entry name" value="MIP31509P"/>
    <property type="match status" value="1"/>
</dbReference>
<dbReference type="EMBL" id="JAPZBQ010000002">
    <property type="protein sequence ID" value="KAJ5344482.1"/>
    <property type="molecule type" value="Genomic_DNA"/>
</dbReference>
<dbReference type="GO" id="GO:0005634">
    <property type="term" value="C:nucleus"/>
    <property type="evidence" value="ECO:0007669"/>
    <property type="project" value="UniProtKB-SubCell"/>
</dbReference>
<evidence type="ECO:0000256" key="9">
    <source>
        <dbReference type="PROSITE-ProRule" id="PRU00042"/>
    </source>
</evidence>
<comment type="subcellular location">
    <subcellularLocation>
        <location evidence="1">Nucleus</location>
    </subcellularLocation>
</comment>
<evidence type="ECO:0000256" key="8">
    <source>
        <dbReference type="ARBA" id="ARBA00023242"/>
    </source>
</evidence>
<evidence type="ECO:0000256" key="7">
    <source>
        <dbReference type="ARBA" id="ARBA00023163"/>
    </source>
</evidence>
<dbReference type="Proteomes" id="UP001147695">
    <property type="component" value="Unassembled WGS sequence"/>
</dbReference>
<feature type="transmembrane region" description="Helical" evidence="11">
    <location>
        <begin position="646"/>
        <end position="665"/>
    </location>
</feature>
<evidence type="ECO:0000256" key="6">
    <source>
        <dbReference type="ARBA" id="ARBA00023015"/>
    </source>
</evidence>
<keyword evidence="6" id="KW-0805">Transcription regulation</keyword>
<feature type="region of interest" description="Disordered" evidence="10">
    <location>
        <begin position="1"/>
        <end position="29"/>
    </location>
</feature>
<sequence length="738" mass="83481">MLQNIARNQSRSPYMGTKARRRRKTSKEERVCPVCNQTFKKAEHLARHLRSHTKEKPFNCLVCQKAFARQDTLLRHSRSHSINDAKYGSVECSDELPSGNHTENQNDLLVVQAPLEFTKSITENTTVPISPPDSTSIAHPTSLISIPETTVFQSETVSSNSLFAQQPSDQHINLQPPTWEYQLENDWEYLLNSDQFDLNAVSFSVQHTPSTIPPAFEMSDVSDPEYRVTSFDELTEDRMNLIQRKWHTFIEASPTSDDATPEPSQSSQPSQPDGHINESYRDHLHEWLRPHVQDGSLPPAQFLSFCIVIYFSRFHSLFPIAHAPTLRSGAERSILVLSICSVGSLFAGSGSAISHGISLFERLNKVILSSWEKYLAKSGHISTMALQASILGQTFGLLMGRPKDLLLIDVFHGSLIAWARKKRIFFRGHLDINLIDVEGEALEKVWKTWLDIEINMRIVLGLHIHDAELAKLHHHPPLLRQSIDAIPRISSEELFMVTTASGWKALMIESQYKPTSPTQTFLSDHTSEFVLTGMLESISALAVEQSRDVSKCHALLKTWRRQYAPANSPVSWVSLLILWHSIFVQLHVDFDTLELALGREGYEASCKAYPHVHEWIRSPDAKRCLLHVILIQNLFGSLPIGNESAIYIPLCLYHCGIIVAAFWYFTDLRKGMVSIEDAYLHFDEFQLSGVEDSLAQASSETRNWTPNPVFRIIGLLQRIGHWRIARSLAATLLALVDC</sequence>
<feature type="compositionally biased region" description="Low complexity" evidence="10">
    <location>
        <begin position="263"/>
        <end position="272"/>
    </location>
</feature>
<dbReference type="InterPro" id="IPR036236">
    <property type="entry name" value="Znf_C2H2_sf"/>
</dbReference>
<keyword evidence="11" id="KW-1133">Transmembrane helix</keyword>
<evidence type="ECO:0000256" key="11">
    <source>
        <dbReference type="SAM" id="Phobius"/>
    </source>
</evidence>
<dbReference type="InterPro" id="IPR013087">
    <property type="entry name" value="Znf_C2H2_type"/>
</dbReference>
<feature type="region of interest" description="Disordered" evidence="10">
    <location>
        <begin position="253"/>
        <end position="276"/>
    </location>
</feature>
<organism evidence="13 14">
    <name type="scientific">Penicillium brevicompactum</name>
    <dbReference type="NCBI Taxonomy" id="5074"/>
    <lineage>
        <taxon>Eukaryota</taxon>
        <taxon>Fungi</taxon>
        <taxon>Dikarya</taxon>
        <taxon>Ascomycota</taxon>
        <taxon>Pezizomycotina</taxon>
        <taxon>Eurotiomycetes</taxon>
        <taxon>Eurotiomycetidae</taxon>
        <taxon>Eurotiales</taxon>
        <taxon>Aspergillaceae</taxon>
        <taxon>Penicillium</taxon>
    </lineage>
</organism>
<dbReference type="InterPro" id="IPR051059">
    <property type="entry name" value="VerF-like"/>
</dbReference>
<dbReference type="Pfam" id="PF04082">
    <property type="entry name" value="Fungal_trans"/>
    <property type="match status" value="1"/>
</dbReference>
<evidence type="ECO:0000259" key="12">
    <source>
        <dbReference type="PROSITE" id="PS50157"/>
    </source>
</evidence>
<keyword evidence="5" id="KW-0862">Zinc</keyword>